<comment type="similarity">
    <text evidence="4">Belongs to the tRNA pseudouridine synthase TruA family.</text>
</comment>
<dbReference type="GO" id="GO:0005634">
    <property type="term" value="C:nucleus"/>
    <property type="evidence" value="ECO:0007669"/>
    <property type="project" value="UniProtKB-SubCell"/>
</dbReference>
<evidence type="ECO:0000256" key="5">
    <source>
        <dbReference type="ARBA" id="ARBA00022664"/>
    </source>
</evidence>
<sequence>MSNNNETSNSAVAACPPNPPQISSSEGGHDDKKNNNDNSDRNRRGSGRSQGRSGGRGRNGSWTDKPHREKRARDDQGRAAYNHSTKKQRSYGQGTEENKVEELGEEKEERKPKRKVAVLIGYCGTGYRGMQLNPPHKTIESDIFEAFVKAGAISRANSNDPKKSSLVRCARTDKGVHAAGNVISLKLIIEDPDIVQKINAELPEQIRVWGILRTLGSFSCYQKCDSRRYEYLLPTHCFLPPHPKTFLAQKLRSIAEKEGDLEGLLERQKEVDGWWDEVDDKVRKQLKDEDPELFKKAMYEESESDKEAVLGNDGRLRSRSPGVDINKEPMETEGKIKSEAEKIEELRYKIRAVHRVEKRAYRISQERLARVREAFKAYEGTKNFHNYTINKTFYEASSKRHIKSFEVLDPIIINDTEWVSLRVHGQSFMMHQIRKMVGMAMMVVRTGCPIERIEQTFRSRKITIPKAPSLGLLLEYPVFESYNKSAVEAHSREPIDFTIYSKEIDAFREKMIYSKLFEDERNGNIYTGFVHFLDSFKSPHFTYLSSTGFKALDEELEAQRNINDEMVVDSEDEDAGSDAEAG</sequence>
<dbReference type="InterPro" id="IPR001406">
    <property type="entry name" value="PsdUridine_synth_TruA"/>
</dbReference>
<dbReference type="FunFam" id="3.30.70.580:FF:000002">
    <property type="entry name" value="tRNA pseudouridine synthase"/>
    <property type="match status" value="1"/>
</dbReference>
<feature type="compositionally biased region" description="Basic and acidic residues" evidence="16">
    <location>
        <begin position="64"/>
        <end position="77"/>
    </location>
</feature>
<dbReference type="NCBIfam" id="TIGR00071">
    <property type="entry name" value="hisT_truA"/>
    <property type="match status" value="1"/>
</dbReference>
<evidence type="ECO:0000256" key="11">
    <source>
        <dbReference type="ARBA" id="ARBA00073968"/>
    </source>
</evidence>
<comment type="catalytic activity">
    <reaction evidence="1">
        <text>a uridine in mRNA = a pseudouridine in mRNA</text>
        <dbReference type="Rhea" id="RHEA:56644"/>
        <dbReference type="Rhea" id="RHEA-COMP:14658"/>
        <dbReference type="Rhea" id="RHEA-COMP:14659"/>
        <dbReference type="ChEBI" id="CHEBI:65314"/>
        <dbReference type="ChEBI" id="CHEBI:65315"/>
    </reaction>
</comment>
<dbReference type="PANTHER" id="PTHR11142">
    <property type="entry name" value="PSEUDOURIDYLATE SYNTHASE"/>
    <property type="match status" value="1"/>
</dbReference>
<dbReference type="InterPro" id="IPR041708">
    <property type="entry name" value="PUS1/PUS2-like"/>
</dbReference>
<dbReference type="STRING" id="1392247.A0A3N4KWW5"/>
<dbReference type="Gene3D" id="3.30.70.660">
    <property type="entry name" value="Pseudouridine synthase I, catalytic domain, C-terminal subdomain"/>
    <property type="match status" value="1"/>
</dbReference>
<comment type="subcellular location">
    <subcellularLocation>
        <location evidence="3">Nucleus</location>
    </subcellularLocation>
</comment>
<reference evidence="18 19" key="1">
    <citation type="journal article" date="2018" name="Nat. Ecol. Evol.">
        <title>Pezizomycetes genomes reveal the molecular basis of ectomycorrhizal truffle lifestyle.</title>
        <authorList>
            <person name="Murat C."/>
            <person name="Payen T."/>
            <person name="Noel B."/>
            <person name="Kuo A."/>
            <person name="Morin E."/>
            <person name="Chen J."/>
            <person name="Kohler A."/>
            <person name="Krizsan K."/>
            <person name="Balestrini R."/>
            <person name="Da Silva C."/>
            <person name="Montanini B."/>
            <person name="Hainaut M."/>
            <person name="Levati E."/>
            <person name="Barry K.W."/>
            <person name="Belfiori B."/>
            <person name="Cichocki N."/>
            <person name="Clum A."/>
            <person name="Dockter R.B."/>
            <person name="Fauchery L."/>
            <person name="Guy J."/>
            <person name="Iotti M."/>
            <person name="Le Tacon F."/>
            <person name="Lindquist E.A."/>
            <person name="Lipzen A."/>
            <person name="Malagnac F."/>
            <person name="Mello A."/>
            <person name="Molinier V."/>
            <person name="Miyauchi S."/>
            <person name="Poulain J."/>
            <person name="Riccioni C."/>
            <person name="Rubini A."/>
            <person name="Sitrit Y."/>
            <person name="Splivallo R."/>
            <person name="Traeger S."/>
            <person name="Wang M."/>
            <person name="Zifcakova L."/>
            <person name="Wipf D."/>
            <person name="Zambonelli A."/>
            <person name="Paolocci F."/>
            <person name="Nowrousian M."/>
            <person name="Ottonello S."/>
            <person name="Baldrian P."/>
            <person name="Spatafora J.W."/>
            <person name="Henrissat B."/>
            <person name="Nagy L.G."/>
            <person name="Aury J.M."/>
            <person name="Wincker P."/>
            <person name="Grigoriev I.V."/>
            <person name="Bonfante P."/>
            <person name="Martin F.M."/>
        </authorList>
    </citation>
    <scope>NUCLEOTIDE SEQUENCE [LARGE SCALE GENOMIC DNA]</scope>
    <source>
        <strain evidence="18 19">CCBAS932</strain>
    </source>
</reference>
<organism evidence="18 19">
    <name type="scientific">Morchella conica CCBAS932</name>
    <dbReference type="NCBI Taxonomy" id="1392247"/>
    <lineage>
        <taxon>Eukaryota</taxon>
        <taxon>Fungi</taxon>
        <taxon>Dikarya</taxon>
        <taxon>Ascomycota</taxon>
        <taxon>Pezizomycotina</taxon>
        <taxon>Pezizomycetes</taxon>
        <taxon>Pezizales</taxon>
        <taxon>Morchellaceae</taxon>
        <taxon>Morchella</taxon>
    </lineage>
</organism>
<dbReference type="PANTHER" id="PTHR11142:SF4">
    <property type="entry name" value="PSEUDOURIDYLATE SYNTHASE 1 HOMOLOG"/>
    <property type="match status" value="1"/>
</dbReference>
<dbReference type="EMBL" id="ML119126">
    <property type="protein sequence ID" value="RPB12841.1"/>
    <property type="molecule type" value="Genomic_DNA"/>
</dbReference>
<feature type="compositionally biased region" description="Polar residues" evidence="16">
    <location>
        <begin position="1"/>
        <end position="11"/>
    </location>
</feature>
<evidence type="ECO:0000313" key="19">
    <source>
        <dbReference type="Proteomes" id="UP000277580"/>
    </source>
</evidence>
<keyword evidence="8" id="KW-0539">Nucleus</keyword>
<dbReference type="AlphaFoldDB" id="A0A3N4KWW5"/>
<evidence type="ECO:0000256" key="12">
    <source>
        <dbReference type="ARBA" id="ARBA00079072"/>
    </source>
</evidence>
<dbReference type="GO" id="GO:0006397">
    <property type="term" value="P:mRNA processing"/>
    <property type="evidence" value="ECO:0007669"/>
    <property type="project" value="UniProtKB-KW"/>
</dbReference>
<dbReference type="FunCoup" id="A0A3N4KWW5">
    <property type="interactions" value="1007"/>
</dbReference>
<feature type="domain" description="Pseudouridine synthase I TruA alpha/beta" evidence="17">
    <location>
        <begin position="374"/>
        <end position="476"/>
    </location>
</feature>
<evidence type="ECO:0000259" key="17">
    <source>
        <dbReference type="Pfam" id="PF01416"/>
    </source>
</evidence>
<comment type="catalytic activity">
    <reaction evidence="2">
        <text>uridine in snRNA = pseudouridine in snRNA</text>
        <dbReference type="Rhea" id="RHEA:51124"/>
        <dbReference type="Rhea" id="RHEA-COMP:12891"/>
        <dbReference type="Rhea" id="RHEA-COMP:12892"/>
        <dbReference type="ChEBI" id="CHEBI:65314"/>
        <dbReference type="ChEBI" id="CHEBI:65315"/>
    </reaction>
</comment>
<dbReference type="InterPro" id="IPR020097">
    <property type="entry name" value="PsdUridine_synth_TruA_a/b_dom"/>
</dbReference>
<protein>
    <recommendedName>
        <fullName evidence="11">tRNA pseudouridine synthase 1</fullName>
    </recommendedName>
    <alternativeName>
        <fullName evidence="12">tRNA pseudouridylate synthase 1</fullName>
    </alternativeName>
    <alternativeName>
        <fullName evidence="13">tRNA-uridine isomerase 1</fullName>
    </alternativeName>
</protein>
<dbReference type="GO" id="GO:0031119">
    <property type="term" value="P:tRNA pseudouridine synthesis"/>
    <property type="evidence" value="ECO:0007669"/>
    <property type="project" value="InterPro"/>
</dbReference>
<evidence type="ECO:0000256" key="15">
    <source>
        <dbReference type="PIRSR" id="PIRSR641708-2"/>
    </source>
</evidence>
<feature type="compositionally biased region" description="Basic and acidic residues" evidence="16">
    <location>
        <begin position="96"/>
        <end position="111"/>
    </location>
</feature>
<name>A0A3N4KWW5_9PEZI</name>
<evidence type="ECO:0000256" key="14">
    <source>
        <dbReference type="PIRSR" id="PIRSR641708-1"/>
    </source>
</evidence>
<evidence type="ECO:0000313" key="18">
    <source>
        <dbReference type="EMBL" id="RPB12841.1"/>
    </source>
</evidence>
<feature type="compositionally biased region" description="Basic and acidic residues" evidence="16">
    <location>
        <begin position="27"/>
        <end position="43"/>
    </location>
</feature>
<dbReference type="InParanoid" id="A0A3N4KWW5"/>
<keyword evidence="5" id="KW-0507">mRNA processing</keyword>
<comment type="function">
    <text evidence="10">Formation of pseudouridine at positions 27 and 28 in the anticodon stem and loop of transfer RNAs; at positions 34 and 36 of intron-containing precursor tRNA(Ile) and at position 35 in the intron-containing tRNA(Tyr). Catalyzes pseudouridylation at position 44 in U2 snRNA. Also catalyzes pseudouridylation of mRNAs.</text>
</comment>
<dbReference type="FunFam" id="3.30.70.660:FF:000002">
    <property type="entry name" value="tRNA pseudouridine synthase"/>
    <property type="match status" value="1"/>
</dbReference>
<dbReference type="GO" id="GO:0031120">
    <property type="term" value="P:snRNA pseudouridine synthesis"/>
    <property type="evidence" value="ECO:0007669"/>
    <property type="project" value="UniProtKB-ARBA"/>
</dbReference>
<evidence type="ECO:0000256" key="8">
    <source>
        <dbReference type="ARBA" id="ARBA00023242"/>
    </source>
</evidence>
<feature type="binding site" evidence="15">
    <location>
        <position position="229"/>
    </location>
    <ligand>
        <name>substrate</name>
    </ligand>
</feature>
<comment type="catalytic activity">
    <reaction evidence="9">
        <text>a uridine in tRNA = a pseudouridine in tRNA</text>
        <dbReference type="Rhea" id="RHEA:54572"/>
        <dbReference type="Rhea" id="RHEA-COMP:13339"/>
        <dbReference type="Rhea" id="RHEA-COMP:13934"/>
        <dbReference type="ChEBI" id="CHEBI:65314"/>
        <dbReference type="ChEBI" id="CHEBI:65315"/>
    </reaction>
</comment>
<dbReference type="InterPro" id="IPR020095">
    <property type="entry name" value="PsdUridine_synth_TruA_C"/>
</dbReference>
<evidence type="ECO:0000256" key="9">
    <source>
        <dbReference type="ARBA" id="ARBA00036943"/>
    </source>
</evidence>
<dbReference type="CDD" id="cd02568">
    <property type="entry name" value="PseudoU_synth_PUS1_PUS2"/>
    <property type="match status" value="1"/>
</dbReference>
<evidence type="ECO:0000256" key="2">
    <source>
        <dbReference type="ARBA" id="ARBA00001832"/>
    </source>
</evidence>
<dbReference type="SUPFAM" id="SSF55120">
    <property type="entry name" value="Pseudouridine synthase"/>
    <property type="match status" value="1"/>
</dbReference>
<evidence type="ECO:0000256" key="1">
    <source>
        <dbReference type="ARBA" id="ARBA00001166"/>
    </source>
</evidence>
<dbReference type="InterPro" id="IPR020103">
    <property type="entry name" value="PsdUridine_synth_cat_dom_sf"/>
</dbReference>
<dbReference type="GO" id="GO:0009982">
    <property type="term" value="F:pseudouridine synthase activity"/>
    <property type="evidence" value="ECO:0007669"/>
    <property type="project" value="InterPro"/>
</dbReference>
<dbReference type="Proteomes" id="UP000277580">
    <property type="component" value="Unassembled WGS sequence"/>
</dbReference>
<feature type="region of interest" description="Disordered" evidence="16">
    <location>
        <begin position="1"/>
        <end position="111"/>
    </location>
</feature>
<dbReference type="Gene3D" id="3.30.70.580">
    <property type="entry name" value="Pseudouridine synthase I, catalytic domain, N-terminal subdomain"/>
    <property type="match status" value="1"/>
</dbReference>
<evidence type="ECO:0000256" key="7">
    <source>
        <dbReference type="ARBA" id="ARBA00023235"/>
    </source>
</evidence>
<feature type="active site" description="Nucleophile" evidence="14">
    <location>
        <position position="173"/>
    </location>
</feature>
<accession>A0A3N4KWW5</accession>
<gene>
    <name evidence="18" type="ORF">P167DRAFT_522605</name>
</gene>
<evidence type="ECO:0000256" key="10">
    <source>
        <dbReference type="ARBA" id="ARBA00053072"/>
    </source>
</evidence>
<keyword evidence="7" id="KW-0413">Isomerase</keyword>
<keyword evidence="6" id="KW-0819">tRNA processing</keyword>
<dbReference type="Pfam" id="PF01416">
    <property type="entry name" value="PseudoU_synth_1"/>
    <property type="match status" value="1"/>
</dbReference>
<evidence type="ECO:0000256" key="4">
    <source>
        <dbReference type="ARBA" id="ARBA00009375"/>
    </source>
</evidence>
<evidence type="ECO:0000256" key="6">
    <source>
        <dbReference type="ARBA" id="ARBA00022694"/>
    </source>
</evidence>
<dbReference type="OrthoDB" id="10256309at2759"/>
<evidence type="ECO:0000256" key="13">
    <source>
        <dbReference type="ARBA" id="ARBA00080858"/>
    </source>
</evidence>
<dbReference type="InterPro" id="IPR020094">
    <property type="entry name" value="TruA/RsuA/RluB/E/F_N"/>
</dbReference>
<dbReference type="GO" id="GO:0003723">
    <property type="term" value="F:RNA binding"/>
    <property type="evidence" value="ECO:0007669"/>
    <property type="project" value="InterPro"/>
</dbReference>
<evidence type="ECO:0000256" key="3">
    <source>
        <dbReference type="ARBA" id="ARBA00004123"/>
    </source>
</evidence>
<proteinExistence type="inferred from homology"/>
<evidence type="ECO:0000256" key="16">
    <source>
        <dbReference type="SAM" id="MobiDB-lite"/>
    </source>
</evidence>
<keyword evidence="19" id="KW-1185">Reference proteome</keyword>
<dbReference type="GO" id="GO:1990481">
    <property type="term" value="P:mRNA pseudouridine synthesis"/>
    <property type="evidence" value="ECO:0007669"/>
    <property type="project" value="TreeGrafter"/>
</dbReference>